<dbReference type="CDD" id="cd02440">
    <property type="entry name" value="AdoMet_MTases"/>
    <property type="match status" value="1"/>
</dbReference>
<gene>
    <name evidence="2" type="ORF">EBB54_21955</name>
</gene>
<dbReference type="Pfam" id="PF08241">
    <property type="entry name" value="Methyltransf_11"/>
    <property type="match status" value="1"/>
</dbReference>
<accession>A0A3R8M189</accession>
<reference evidence="2" key="1">
    <citation type="submission" date="2018-10" db="EMBL/GenBank/DDBJ databases">
        <title>Schaedlerella arabinophila gen. nov. sp. nov., isolated from the mouse intestinal tract and comparative analysis with the genome of the closely related altered Schaedler flora strain ASF502.</title>
        <authorList>
            <person name="Miyake S."/>
            <person name="Soh M."/>
            <person name="Seedorf H."/>
        </authorList>
    </citation>
    <scope>NUCLEOTIDE SEQUENCE [LARGE SCALE GENOMIC DNA]</scope>
    <source>
        <strain evidence="2">DSM 106076</strain>
    </source>
</reference>
<dbReference type="AlphaFoldDB" id="A0A3R8M189"/>
<keyword evidence="3" id="KW-1185">Reference proteome</keyword>
<feature type="domain" description="Methyltransferase type 11" evidence="1">
    <location>
        <begin position="53"/>
        <end position="115"/>
    </location>
</feature>
<dbReference type="RefSeq" id="WP_125128937.1">
    <property type="nucleotide sequence ID" value="NZ_RHJS01000002.1"/>
</dbReference>
<evidence type="ECO:0000313" key="3">
    <source>
        <dbReference type="Proteomes" id="UP000274920"/>
    </source>
</evidence>
<keyword evidence="2" id="KW-0808">Transferase</keyword>
<dbReference type="InterPro" id="IPR013216">
    <property type="entry name" value="Methyltransf_11"/>
</dbReference>
<proteinExistence type="predicted"/>
<keyword evidence="2" id="KW-0489">Methyltransferase</keyword>
<protein>
    <submittedName>
        <fullName evidence="2">Class I SAM-dependent methyltransferase</fullName>
    </submittedName>
</protein>
<evidence type="ECO:0000259" key="1">
    <source>
        <dbReference type="Pfam" id="PF08241"/>
    </source>
</evidence>
<dbReference type="SUPFAM" id="SSF53335">
    <property type="entry name" value="S-adenosyl-L-methionine-dependent methyltransferases"/>
    <property type="match status" value="2"/>
</dbReference>
<dbReference type="Gene3D" id="3.40.50.150">
    <property type="entry name" value="Vaccinia Virus protein VP39"/>
    <property type="match status" value="1"/>
</dbReference>
<comment type="caution">
    <text evidence="2">The sequence shown here is derived from an EMBL/GenBank/DDBJ whole genome shotgun (WGS) entry which is preliminary data.</text>
</comment>
<dbReference type="GO" id="GO:0008757">
    <property type="term" value="F:S-adenosylmethionine-dependent methyltransferase activity"/>
    <property type="evidence" value="ECO:0007669"/>
    <property type="project" value="InterPro"/>
</dbReference>
<dbReference type="GO" id="GO:0032259">
    <property type="term" value="P:methylation"/>
    <property type="evidence" value="ECO:0007669"/>
    <property type="project" value="UniProtKB-KW"/>
</dbReference>
<dbReference type="Proteomes" id="UP000274920">
    <property type="component" value="Unassembled WGS sequence"/>
</dbReference>
<dbReference type="EMBL" id="RHJS01000002">
    <property type="protein sequence ID" value="RRK33723.1"/>
    <property type="molecule type" value="Genomic_DNA"/>
</dbReference>
<sequence length="312" mass="36013">MHKSSFLRMECLIKQYEPFFIKKDKKVNVLDIGSYDMNGTYREIFDESRYSYTGLDMAAGSNVDIVPRDIYHWEEIPDETFDLVISGQAFEHIEYPWLTIREIARVLSPSGFCVIIAPNAGIEHKTPKDCYRYFSDGLAALAKWAQLKVHHTSVGGVPEMENYREWMDDWNDGCLVAQKEPAQSIVIGNPFIDECRVPTYGYFDTYRIWEIAVRRACKKFDDKRPFALFGAGWIGDIVLDILGKENVKFFIDNSADKIGKMHRGKRIITLHEYLTRFGQYNCLVTASYNATLAIKKQIEDKGAKCETLYLEE</sequence>
<name>A0A3R8M189_9FIRM</name>
<organism evidence="2 3">
    <name type="scientific">Schaedlerella arabinosiphila</name>
    <dbReference type="NCBI Taxonomy" id="2044587"/>
    <lineage>
        <taxon>Bacteria</taxon>
        <taxon>Bacillati</taxon>
        <taxon>Bacillota</taxon>
        <taxon>Clostridia</taxon>
        <taxon>Lachnospirales</taxon>
        <taxon>Lachnospiraceae</taxon>
        <taxon>Schaedlerella</taxon>
    </lineage>
</organism>
<dbReference type="InterPro" id="IPR029063">
    <property type="entry name" value="SAM-dependent_MTases_sf"/>
</dbReference>
<evidence type="ECO:0000313" key="2">
    <source>
        <dbReference type="EMBL" id="RRK33723.1"/>
    </source>
</evidence>